<dbReference type="AlphaFoldDB" id="F5XNB2"/>
<dbReference type="KEGG" id="mph:MLP_35480"/>
<dbReference type="STRING" id="1032480.MLP_35480"/>
<dbReference type="eggNOG" id="COG3173">
    <property type="taxonomic scope" value="Bacteria"/>
</dbReference>
<protein>
    <recommendedName>
        <fullName evidence="3">Aminoglycoside phosphotransferase domain-containing protein</fullName>
    </recommendedName>
</protein>
<dbReference type="HOGENOM" id="CLU_784850_0_0_11"/>
<evidence type="ECO:0000313" key="1">
    <source>
        <dbReference type="EMBL" id="BAK36562.1"/>
    </source>
</evidence>
<evidence type="ECO:0000313" key="2">
    <source>
        <dbReference type="Proteomes" id="UP000007947"/>
    </source>
</evidence>
<sequence length="353" mass="38719">MNRVEEPVMSQPPVVDRSPRVMLPMPEVFGSVEDLLVGATSRHLIEAPGKSGAVLERVTIGDTAYVVKYLDHDRDWSLRAARVPGSPTVALWRRGILGALPAEIAQPIVAVAHDERRPALSALLMHDVGPWLIPAVDDPITAEQNERFLDHLAALHAAFWQTTQDIDVVAPIDRYLELSPRMAAEEAALEQEHLVPRLVAQGWPLLASVAPRAAAVVVPLVHDPTPLLAALATTPQTLVHGNWKLDNLGIDDAGRTILLDWETPGRGAGTADLAWYLAINCRRLPVTKEEAIDLYRAALERRGIDTSQWWDRQLALGLLGALVQFGWEKAFGGYDDELAWWETRAVAAAPLLA</sequence>
<dbReference type="SUPFAM" id="SSF56112">
    <property type="entry name" value="Protein kinase-like (PK-like)"/>
    <property type="match status" value="1"/>
</dbReference>
<organism evidence="1 2">
    <name type="scientific">Microlunatus phosphovorus (strain ATCC 700054 / DSM 10555 / JCM 9379 / NBRC 101784 / NCIMB 13414 / VKM Ac-1990 / NM-1)</name>
    <dbReference type="NCBI Taxonomy" id="1032480"/>
    <lineage>
        <taxon>Bacteria</taxon>
        <taxon>Bacillati</taxon>
        <taxon>Actinomycetota</taxon>
        <taxon>Actinomycetes</taxon>
        <taxon>Propionibacteriales</taxon>
        <taxon>Propionibacteriaceae</taxon>
        <taxon>Microlunatus</taxon>
    </lineage>
</organism>
<dbReference type="InterPro" id="IPR011009">
    <property type="entry name" value="Kinase-like_dom_sf"/>
</dbReference>
<dbReference type="Proteomes" id="UP000007947">
    <property type="component" value="Chromosome"/>
</dbReference>
<accession>F5XNB2</accession>
<keyword evidence="2" id="KW-1185">Reference proteome</keyword>
<evidence type="ECO:0008006" key="3">
    <source>
        <dbReference type="Google" id="ProtNLM"/>
    </source>
</evidence>
<reference evidence="1 2" key="1">
    <citation type="submission" date="2011-05" db="EMBL/GenBank/DDBJ databases">
        <title>Whole genome sequence of Microlunatus phosphovorus NM-1.</title>
        <authorList>
            <person name="Hosoyama A."/>
            <person name="Sasaki K."/>
            <person name="Harada T."/>
            <person name="Igarashi R."/>
            <person name="Kawakoshi A."/>
            <person name="Sasagawa M."/>
            <person name="Fukada J."/>
            <person name="Nakamura S."/>
            <person name="Katano Y."/>
            <person name="Hanada S."/>
            <person name="Kamagata Y."/>
            <person name="Nakamura N."/>
            <person name="Yamazaki S."/>
            <person name="Fujita N."/>
        </authorList>
    </citation>
    <scope>NUCLEOTIDE SEQUENCE [LARGE SCALE GENOMIC DNA]</scope>
    <source>
        <strain evidence="2">ATCC 700054 / DSM 10555 / JCM 9379 / NBRC 101784 / NCIMB 13414 / VKM Ac-1990 / NM-1</strain>
    </source>
</reference>
<gene>
    <name evidence="1" type="ordered locus">MLP_35480</name>
</gene>
<name>F5XNB2_MICPN</name>
<proteinExistence type="predicted"/>
<dbReference type="EMBL" id="AP012204">
    <property type="protein sequence ID" value="BAK36562.1"/>
    <property type="molecule type" value="Genomic_DNA"/>
</dbReference>
<dbReference type="Gene3D" id="3.90.1200.10">
    <property type="match status" value="1"/>
</dbReference>